<dbReference type="AlphaFoldDB" id="A0A176K494"/>
<dbReference type="PANTHER" id="PTHR36924:SF1">
    <property type="entry name" value="ANTITOXIN HIGA-1"/>
    <property type="match status" value="1"/>
</dbReference>
<dbReference type="SUPFAM" id="SSF47413">
    <property type="entry name" value="lambda repressor-like DNA-binding domains"/>
    <property type="match status" value="1"/>
</dbReference>
<name>A0A176K494_9BACT</name>
<accession>A0A176K494</accession>
<evidence type="ECO:0000259" key="3">
    <source>
        <dbReference type="PROSITE" id="PS50943"/>
    </source>
</evidence>
<dbReference type="PROSITE" id="PS50943">
    <property type="entry name" value="HTH_CROC1"/>
    <property type="match status" value="1"/>
</dbReference>
<dbReference type="EMBL" id="JFHK01000002">
    <property type="protein sequence ID" value="OAA31957.1"/>
    <property type="molecule type" value="Genomic_DNA"/>
</dbReference>
<reference evidence="4 5" key="1">
    <citation type="submission" date="2014-02" db="EMBL/GenBank/DDBJ databases">
        <title>Kosmotoga genome sequencing.</title>
        <authorList>
            <person name="Pollo S.M."/>
            <person name="Charchuk R."/>
            <person name="Nesbo C.L."/>
        </authorList>
    </citation>
    <scope>NUCLEOTIDE SEQUENCE [LARGE SCALE GENOMIC DNA]</scope>
    <source>
        <strain evidence="4 5">S304</strain>
    </source>
</reference>
<dbReference type="InterPro" id="IPR001387">
    <property type="entry name" value="Cro/C1-type_HTH"/>
</dbReference>
<dbReference type="Pfam" id="PF01381">
    <property type="entry name" value="HTH_3"/>
    <property type="match status" value="1"/>
</dbReference>
<dbReference type="CDD" id="cd00093">
    <property type="entry name" value="HTH_XRE"/>
    <property type="match status" value="1"/>
</dbReference>
<evidence type="ECO:0000313" key="5">
    <source>
        <dbReference type="Proteomes" id="UP000077339"/>
    </source>
</evidence>
<dbReference type="PATRIC" id="fig|1453497.3.peg.751"/>
<dbReference type="SMART" id="SM00530">
    <property type="entry name" value="HTH_XRE"/>
    <property type="match status" value="1"/>
</dbReference>
<comment type="similarity">
    <text evidence="1">Belongs to the short-chain fatty acyl-CoA assimilation regulator (ScfR) family.</text>
</comment>
<dbReference type="Gene3D" id="1.10.10.2910">
    <property type="match status" value="1"/>
</dbReference>
<dbReference type="STRING" id="1453497.AT15_03795"/>
<dbReference type="InterPro" id="IPR010982">
    <property type="entry name" value="Lambda_DNA-bd_dom_sf"/>
</dbReference>
<dbReference type="Proteomes" id="UP000077339">
    <property type="component" value="Unassembled WGS sequence"/>
</dbReference>
<evidence type="ECO:0000256" key="1">
    <source>
        <dbReference type="ARBA" id="ARBA00007227"/>
    </source>
</evidence>
<dbReference type="Gene3D" id="1.10.260.40">
    <property type="entry name" value="lambda repressor-like DNA-binding domains"/>
    <property type="match status" value="1"/>
</dbReference>
<dbReference type="RefSeq" id="WP_068345689.1">
    <property type="nucleotide sequence ID" value="NZ_JFHK01000002.1"/>
</dbReference>
<keyword evidence="2" id="KW-0238">DNA-binding</keyword>
<organism evidence="4 5">
    <name type="scientific">Kosmotoga arenicorallina S304</name>
    <dbReference type="NCBI Taxonomy" id="1453497"/>
    <lineage>
        <taxon>Bacteria</taxon>
        <taxon>Thermotogati</taxon>
        <taxon>Thermotogota</taxon>
        <taxon>Thermotogae</taxon>
        <taxon>Kosmotogales</taxon>
        <taxon>Kosmotogaceae</taxon>
        <taxon>Kosmotoga</taxon>
    </lineage>
</organism>
<dbReference type="InterPro" id="IPR010359">
    <property type="entry name" value="IrrE_HExxH"/>
</dbReference>
<dbReference type="NCBIfam" id="TIGR02607">
    <property type="entry name" value="antidote_HigA"/>
    <property type="match status" value="1"/>
</dbReference>
<comment type="caution">
    <text evidence="4">The sequence shown here is derived from an EMBL/GenBank/DDBJ whole genome shotgun (WGS) entry which is preliminary data.</text>
</comment>
<dbReference type="Pfam" id="PF06114">
    <property type="entry name" value="Peptidase_M78"/>
    <property type="match status" value="1"/>
</dbReference>
<keyword evidence="5" id="KW-1185">Reference proteome</keyword>
<dbReference type="PANTHER" id="PTHR36924">
    <property type="entry name" value="ANTITOXIN HIGA-1"/>
    <property type="match status" value="1"/>
</dbReference>
<feature type="domain" description="HTH cro/C1-type" evidence="3">
    <location>
        <begin position="16"/>
        <end position="70"/>
    </location>
</feature>
<dbReference type="InterPro" id="IPR013430">
    <property type="entry name" value="Toxin_antidote_HigA"/>
</dbReference>
<proteinExistence type="inferred from homology"/>
<sequence length="388" mass="45495">MGEIRPGKIIGPGKHIKDEIEYLGWTQQDLAEVMGVSLKTANLLIQDKTPITFELAVKLSKAIGGTPNTWLNLYNMYRSRIENLESEENKAIEDRSILYQYLPIREMKKRGWIDNSRSFEKVKKSILGFFGVKNLEELKEKLQKKDLAPAFRRSEAHQNFNGFYAYTWFLMAKKLSKQKNSGYAYNKEKLEELAYQIVEYSLYPEGIERFLEELENTGVRFMVLPHLQKTYIDGASYIDEYGPVIVYTKRYDRIDNFWFTVAHEIAHILYHNLDDEKPFIDNLADLSDNEAEVESNNIAGEWLKRDQILDYFKGSYGYISEVKVNDCSKKLRIHPALIVGILQHYGKLSRKNLNRFKKKVGELIPEKYYIENKKDQVFRAEKEEKTVY</sequence>
<protein>
    <recommendedName>
        <fullName evidence="3">HTH cro/C1-type domain-containing protein</fullName>
    </recommendedName>
</protein>
<gene>
    <name evidence="4" type="ORF">AT15_03795</name>
</gene>
<dbReference type="GO" id="GO:0003677">
    <property type="term" value="F:DNA binding"/>
    <property type="evidence" value="ECO:0007669"/>
    <property type="project" value="UniProtKB-KW"/>
</dbReference>
<dbReference type="OrthoDB" id="9796786at2"/>
<evidence type="ECO:0000256" key="2">
    <source>
        <dbReference type="ARBA" id="ARBA00023125"/>
    </source>
</evidence>
<evidence type="ECO:0000313" key="4">
    <source>
        <dbReference type="EMBL" id="OAA31957.1"/>
    </source>
</evidence>